<feature type="chain" id="PRO_5043836660" description="Molybdate-anion transporter" evidence="13">
    <location>
        <begin position="24"/>
        <end position="463"/>
    </location>
</feature>
<feature type="transmembrane region" description="Helical" evidence="12">
    <location>
        <begin position="84"/>
        <end position="103"/>
    </location>
</feature>
<sequence length="463" mass="50496">MEGYYMLLFLLFAAACGYFETLGKKKGGPGGTSSASSSSAAFQAFKNNYLLVYSLMMAGDWLQGPYVYALYQSYGYDRGDIGKLFIAGFGSSLVFGTIAGTLVDKHGRRFGAMMYVVTYALSCVTKHWSNYGVLMVGRLLGGVATSLLFSTFESWLVGEHFKRGYEDSWLSEIFSKAVFLGNGLTAIASGLLGNVLVDSFSEGKVAPFDAAIVVLTIGGGVIICTWTENYGDSQGKKSVMETFNAALGEIKKDRKVLLLGIIQPLFEASMYTFVFMWTPAISPNDEPIPHGVIFAVFMLASMVGSSIAGKLLSEDKVPVESYMQYVFVVAAMSLFVPSIISHTSLSEQAADSEGLLSFTGQIVVFAFCVFEACVGLFWPSIMKMRSAYVPEESRATIINIFRIPLNLFVCTVLYNVSLFSTATYLGMCSVFLVLAAYCQLALHRMVQADKAGYTYDEVKNENV</sequence>
<evidence type="ECO:0000256" key="3">
    <source>
        <dbReference type="ARBA" id="ARBA00021242"/>
    </source>
</evidence>
<evidence type="ECO:0000256" key="2">
    <source>
        <dbReference type="ARBA" id="ARBA00004651"/>
    </source>
</evidence>
<evidence type="ECO:0000256" key="4">
    <source>
        <dbReference type="ARBA" id="ARBA00022448"/>
    </source>
</evidence>
<evidence type="ECO:0000256" key="6">
    <source>
        <dbReference type="ARBA" id="ARBA00022692"/>
    </source>
</evidence>
<feature type="transmembrane region" description="Helical" evidence="12">
    <location>
        <begin position="355"/>
        <end position="378"/>
    </location>
</feature>
<evidence type="ECO:0000256" key="7">
    <source>
        <dbReference type="ARBA" id="ARBA00022989"/>
    </source>
</evidence>
<keyword evidence="4" id="KW-0813">Transport</keyword>
<keyword evidence="15" id="KW-1185">Reference proteome</keyword>
<evidence type="ECO:0000256" key="10">
    <source>
        <dbReference type="ARBA" id="ARBA00030646"/>
    </source>
</evidence>
<evidence type="ECO:0000256" key="12">
    <source>
        <dbReference type="SAM" id="Phobius"/>
    </source>
</evidence>
<keyword evidence="9 12" id="KW-0472">Membrane</keyword>
<feature type="transmembrane region" description="Helical" evidence="12">
    <location>
        <begin position="422"/>
        <end position="442"/>
    </location>
</feature>
<dbReference type="AlphaFoldDB" id="A0AAX4P8F1"/>
<feature type="transmembrane region" description="Helical" evidence="12">
    <location>
        <begin position="292"/>
        <end position="313"/>
    </location>
</feature>
<feature type="signal peptide" evidence="13">
    <location>
        <begin position="1"/>
        <end position="23"/>
    </location>
</feature>
<proteinExistence type="predicted"/>
<evidence type="ECO:0000256" key="13">
    <source>
        <dbReference type="SAM" id="SignalP"/>
    </source>
</evidence>
<organism evidence="14 15">
    <name type="scientific">Chloropicon roscoffensis</name>
    <dbReference type="NCBI Taxonomy" id="1461544"/>
    <lineage>
        <taxon>Eukaryota</taxon>
        <taxon>Viridiplantae</taxon>
        <taxon>Chlorophyta</taxon>
        <taxon>Chloropicophyceae</taxon>
        <taxon>Chloropicales</taxon>
        <taxon>Chloropicaceae</taxon>
        <taxon>Chloropicon</taxon>
    </lineage>
</organism>
<dbReference type="EMBL" id="CP151505">
    <property type="protein sequence ID" value="WZN62321.1"/>
    <property type="molecule type" value="Genomic_DNA"/>
</dbReference>
<dbReference type="Gene3D" id="1.20.1250.20">
    <property type="entry name" value="MFS general substrate transporter like domains"/>
    <property type="match status" value="1"/>
</dbReference>
<dbReference type="Proteomes" id="UP001472866">
    <property type="component" value="Chromosome 05"/>
</dbReference>
<evidence type="ECO:0000256" key="8">
    <source>
        <dbReference type="ARBA" id="ARBA00023065"/>
    </source>
</evidence>
<accession>A0AAX4P8F1</accession>
<evidence type="ECO:0000256" key="9">
    <source>
        <dbReference type="ARBA" id="ARBA00023136"/>
    </source>
</evidence>
<dbReference type="GO" id="GO:0005886">
    <property type="term" value="C:plasma membrane"/>
    <property type="evidence" value="ECO:0007669"/>
    <property type="project" value="UniProtKB-SubCell"/>
</dbReference>
<protein>
    <recommendedName>
        <fullName evidence="3">Molybdate-anion transporter</fullName>
    </recommendedName>
    <alternativeName>
        <fullName evidence="10">Major facilitator superfamily domain-containing protein 5</fullName>
    </alternativeName>
    <alternativeName>
        <fullName evidence="11">Molybdate transporter 2 homolog</fullName>
    </alternativeName>
</protein>
<feature type="transmembrane region" description="Helical" evidence="12">
    <location>
        <begin position="208"/>
        <end position="227"/>
    </location>
</feature>
<gene>
    <name evidence="14" type="ORF">HKI87_05g38570</name>
</gene>
<feature type="transmembrane region" description="Helical" evidence="12">
    <location>
        <begin position="256"/>
        <end position="280"/>
    </location>
</feature>
<feature type="transmembrane region" description="Helical" evidence="12">
    <location>
        <begin position="177"/>
        <end position="196"/>
    </location>
</feature>
<comment type="function">
    <text evidence="1">Mediates high-affinity intracellular uptake of the rare oligo-element molybdenum.</text>
</comment>
<dbReference type="CDD" id="cd17487">
    <property type="entry name" value="MFS_MFSD5_like"/>
    <property type="match status" value="1"/>
</dbReference>
<keyword evidence="8" id="KW-0406">Ion transport</keyword>
<evidence type="ECO:0000256" key="11">
    <source>
        <dbReference type="ARBA" id="ARBA00032555"/>
    </source>
</evidence>
<dbReference type="Pfam" id="PF05631">
    <property type="entry name" value="MFS_5"/>
    <property type="match status" value="1"/>
</dbReference>
<dbReference type="SUPFAM" id="SSF103473">
    <property type="entry name" value="MFS general substrate transporter"/>
    <property type="match status" value="1"/>
</dbReference>
<feature type="transmembrane region" description="Helical" evidence="12">
    <location>
        <begin position="135"/>
        <end position="156"/>
    </location>
</feature>
<dbReference type="InterPro" id="IPR036259">
    <property type="entry name" value="MFS_trans_sf"/>
</dbReference>
<feature type="transmembrane region" description="Helical" evidence="12">
    <location>
        <begin position="325"/>
        <end position="343"/>
    </location>
</feature>
<reference evidence="14 15" key="1">
    <citation type="submission" date="2024-03" db="EMBL/GenBank/DDBJ databases">
        <title>Complete genome sequence of the green alga Chloropicon roscoffensis RCC1871.</title>
        <authorList>
            <person name="Lemieux C."/>
            <person name="Pombert J.-F."/>
            <person name="Otis C."/>
            <person name="Turmel M."/>
        </authorList>
    </citation>
    <scope>NUCLEOTIDE SEQUENCE [LARGE SCALE GENOMIC DNA]</scope>
    <source>
        <strain evidence="14 15">RCC1871</strain>
    </source>
</reference>
<keyword evidence="7 12" id="KW-1133">Transmembrane helix</keyword>
<evidence type="ECO:0000256" key="1">
    <source>
        <dbReference type="ARBA" id="ARBA00003019"/>
    </source>
</evidence>
<dbReference type="PANTHER" id="PTHR23516">
    <property type="entry name" value="SAM (S-ADENOSYL METHIONINE) TRANSPORTER"/>
    <property type="match status" value="1"/>
</dbReference>
<evidence type="ECO:0000313" key="15">
    <source>
        <dbReference type="Proteomes" id="UP001472866"/>
    </source>
</evidence>
<keyword evidence="6 12" id="KW-0812">Transmembrane</keyword>
<evidence type="ECO:0000313" key="14">
    <source>
        <dbReference type="EMBL" id="WZN62321.1"/>
    </source>
</evidence>
<evidence type="ECO:0000256" key="5">
    <source>
        <dbReference type="ARBA" id="ARBA00022475"/>
    </source>
</evidence>
<dbReference type="GO" id="GO:0015098">
    <property type="term" value="F:molybdate ion transmembrane transporter activity"/>
    <property type="evidence" value="ECO:0007669"/>
    <property type="project" value="InterPro"/>
</dbReference>
<dbReference type="PANTHER" id="PTHR23516:SF1">
    <property type="entry name" value="MOLYBDATE-ANION TRANSPORTER"/>
    <property type="match status" value="1"/>
</dbReference>
<dbReference type="GO" id="GO:0006811">
    <property type="term" value="P:monoatomic ion transport"/>
    <property type="evidence" value="ECO:0007669"/>
    <property type="project" value="UniProtKB-KW"/>
</dbReference>
<name>A0AAX4P8F1_9CHLO</name>
<keyword evidence="5" id="KW-1003">Cell membrane</keyword>
<dbReference type="InterPro" id="IPR008509">
    <property type="entry name" value="MOT2/MFSD5"/>
</dbReference>
<keyword evidence="13" id="KW-0732">Signal</keyword>
<feature type="transmembrane region" description="Helical" evidence="12">
    <location>
        <begin position="399"/>
        <end position="416"/>
    </location>
</feature>
<comment type="subcellular location">
    <subcellularLocation>
        <location evidence="2">Cell membrane</location>
        <topology evidence="2">Multi-pass membrane protein</topology>
    </subcellularLocation>
</comment>